<dbReference type="EMBL" id="LXQA010758378">
    <property type="protein sequence ID" value="MCI69536.1"/>
    <property type="molecule type" value="Genomic_DNA"/>
</dbReference>
<sequence>MASISTCKPSAANKKRKGDNGSPCLKPRSRGNSSVGLPLTKTDAVAMQTHSLIHFLHRVGNDILPMKSSR</sequence>
<accession>A0A392UAV6</accession>
<evidence type="ECO:0000256" key="1">
    <source>
        <dbReference type="SAM" id="MobiDB-lite"/>
    </source>
</evidence>
<evidence type="ECO:0000313" key="2">
    <source>
        <dbReference type="EMBL" id="MCI69536.1"/>
    </source>
</evidence>
<protein>
    <submittedName>
        <fullName evidence="2">Uncharacterized protein</fullName>
    </submittedName>
</protein>
<reference evidence="2 3" key="1">
    <citation type="journal article" date="2018" name="Front. Plant Sci.">
        <title>Red Clover (Trifolium pratense) and Zigzag Clover (T. medium) - A Picture of Genomic Similarities and Differences.</title>
        <authorList>
            <person name="Dluhosova J."/>
            <person name="Istvanek J."/>
            <person name="Nedelnik J."/>
            <person name="Repkova J."/>
        </authorList>
    </citation>
    <scope>NUCLEOTIDE SEQUENCE [LARGE SCALE GENOMIC DNA]</scope>
    <source>
        <strain evidence="3">cv. 10/8</strain>
        <tissue evidence="2">Leaf</tissue>
    </source>
</reference>
<proteinExistence type="predicted"/>
<dbReference type="AlphaFoldDB" id="A0A392UAV6"/>
<dbReference type="Proteomes" id="UP000265520">
    <property type="component" value="Unassembled WGS sequence"/>
</dbReference>
<keyword evidence="3" id="KW-1185">Reference proteome</keyword>
<name>A0A392UAV6_9FABA</name>
<evidence type="ECO:0000313" key="3">
    <source>
        <dbReference type="Proteomes" id="UP000265520"/>
    </source>
</evidence>
<comment type="caution">
    <text evidence="2">The sequence shown here is derived from an EMBL/GenBank/DDBJ whole genome shotgun (WGS) entry which is preliminary data.</text>
</comment>
<feature type="region of interest" description="Disordered" evidence="1">
    <location>
        <begin position="1"/>
        <end position="38"/>
    </location>
</feature>
<organism evidence="2 3">
    <name type="scientific">Trifolium medium</name>
    <dbReference type="NCBI Taxonomy" id="97028"/>
    <lineage>
        <taxon>Eukaryota</taxon>
        <taxon>Viridiplantae</taxon>
        <taxon>Streptophyta</taxon>
        <taxon>Embryophyta</taxon>
        <taxon>Tracheophyta</taxon>
        <taxon>Spermatophyta</taxon>
        <taxon>Magnoliopsida</taxon>
        <taxon>eudicotyledons</taxon>
        <taxon>Gunneridae</taxon>
        <taxon>Pentapetalae</taxon>
        <taxon>rosids</taxon>
        <taxon>fabids</taxon>
        <taxon>Fabales</taxon>
        <taxon>Fabaceae</taxon>
        <taxon>Papilionoideae</taxon>
        <taxon>50 kb inversion clade</taxon>
        <taxon>NPAAA clade</taxon>
        <taxon>Hologalegina</taxon>
        <taxon>IRL clade</taxon>
        <taxon>Trifolieae</taxon>
        <taxon>Trifolium</taxon>
    </lineage>
</organism>